<evidence type="ECO:0000256" key="1">
    <source>
        <dbReference type="ARBA" id="ARBA00007452"/>
    </source>
</evidence>
<dbReference type="PANTHER" id="PTHR33991:SF1">
    <property type="entry name" value="DNA REPAIR PROTEIN RECO"/>
    <property type="match status" value="1"/>
</dbReference>
<dbReference type="InterPro" id="IPR042242">
    <property type="entry name" value="RecO_C"/>
</dbReference>
<dbReference type="GO" id="GO:0043590">
    <property type="term" value="C:bacterial nucleoid"/>
    <property type="evidence" value="ECO:0007669"/>
    <property type="project" value="TreeGrafter"/>
</dbReference>
<dbReference type="RefSeq" id="WP_052570487.1">
    <property type="nucleotide sequence ID" value="NZ_CP009498.1"/>
</dbReference>
<dbReference type="NCBIfam" id="TIGR00613">
    <property type="entry name" value="reco"/>
    <property type="match status" value="1"/>
</dbReference>
<reference evidence="8 9" key="1">
    <citation type="submission" date="2014-09" db="EMBL/GenBank/DDBJ databases">
        <title>Complete genome sequence of Endomicrobium proavitum.</title>
        <authorList>
            <person name="Zheng H."/>
        </authorList>
    </citation>
    <scope>NUCLEOTIDE SEQUENCE [LARGE SCALE GENOMIC DNA]</scope>
    <source>
        <strain evidence="8 9">Rsa215</strain>
    </source>
</reference>
<dbReference type="STRING" id="1408281.Epro_0599"/>
<sequence length="216" mass="24667">MYYQIKALVLNSSQSSESDKHVTLYTYQWGKVKAVVPSAKKIAAKLNAATEPLTESELMVFQNHQSVRPKVTGAQIINNNSKIKTDFKRNLYALYACEVCDKLAPFNFENSDKYELLARVWEVLADCKFPQRAVVAFVLRFLKLSGYGFADYLKNNASLDKNTELLIRKLSNCRGEDVDNIGDIDDNKIWLYVETYLTNYVKRPSVGVFLKKINLT</sequence>
<dbReference type="OrthoDB" id="9797083at2"/>
<dbReference type="Proteomes" id="UP000035337">
    <property type="component" value="Chromosome"/>
</dbReference>
<dbReference type="Gene3D" id="2.40.50.140">
    <property type="entry name" value="Nucleic acid-binding proteins"/>
    <property type="match status" value="1"/>
</dbReference>
<evidence type="ECO:0000256" key="6">
    <source>
        <dbReference type="ARBA" id="ARBA00033409"/>
    </source>
</evidence>
<keyword evidence="5" id="KW-0234">DNA repair</keyword>
<dbReference type="EMBL" id="CP009498">
    <property type="protein sequence ID" value="AKL97978.1"/>
    <property type="molecule type" value="Genomic_DNA"/>
</dbReference>
<dbReference type="SUPFAM" id="SSF57863">
    <property type="entry name" value="ArfGap/RecO-like zinc finger"/>
    <property type="match status" value="1"/>
</dbReference>
<accession>A0A0G3WI62</accession>
<gene>
    <name evidence="8" type="primary">recO</name>
    <name evidence="8" type="ORF">Epro_0599</name>
</gene>
<dbReference type="InterPro" id="IPR003717">
    <property type="entry name" value="RecO"/>
</dbReference>
<dbReference type="PANTHER" id="PTHR33991">
    <property type="entry name" value="DNA REPAIR PROTEIN RECO"/>
    <property type="match status" value="1"/>
</dbReference>
<dbReference type="AlphaFoldDB" id="A0A0G3WI62"/>
<dbReference type="InterPro" id="IPR012340">
    <property type="entry name" value="NA-bd_OB-fold"/>
</dbReference>
<evidence type="ECO:0000259" key="7">
    <source>
        <dbReference type="Pfam" id="PF11967"/>
    </source>
</evidence>
<name>A0A0G3WI62_9BACT</name>
<evidence type="ECO:0000313" key="9">
    <source>
        <dbReference type="Proteomes" id="UP000035337"/>
    </source>
</evidence>
<dbReference type="SUPFAM" id="SSF50249">
    <property type="entry name" value="Nucleic acid-binding proteins"/>
    <property type="match status" value="1"/>
</dbReference>
<proteinExistence type="inferred from homology"/>
<keyword evidence="4" id="KW-0233">DNA recombination</keyword>
<evidence type="ECO:0000256" key="5">
    <source>
        <dbReference type="ARBA" id="ARBA00023204"/>
    </source>
</evidence>
<dbReference type="InterPro" id="IPR022572">
    <property type="entry name" value="DNA_rep/recomb_RecO_N"/>
</dbReference>
<keyword evidence="3" id="KW-0227">DNA damage</keyword>
<evidence type="ECO:0000256" key="2">
    <source>
        <dbReference type="ARBA" id="ARBA00021310"/>
    </source>
</evidence>
<dbReference type="Pfam" id="PF11967">
    <property type="entry name" value="RecO_N"/>
    <property type="match status" value="1"/>
</dbReference>
<evidence type="ECO:0000256" key="3">
    <source>
        <dbReference type="ARBA" id="ARBA00022763"/>
    </source>
</evidence>
<evidence type="ECO:0000313" key="8">
    <source>
        <dbReference type="EMBL" id="AKL97978.1"/>
    </source>
</evidence>
<dbReference type="GO" id="GO:0006302">
    <property type="term" value="P:double-strand break repair"/>
    <property type="evidence" value="ECO:0007669"/>
    <property type="project" value="TreeGrafter"/>
</dbReference>
<protein>
    <recommendedName>
        <fullName evidence="2">DNA repair protein RecO</fullName>
    </recommendedName>
    <alternativeName>
        <fullName evidence="6">Recombination protein O</fullName>
    </alternativeName>
</protein>
<dbReference type="GO" id="GO:0006310">
    <property type="term" value="P:DNA recombination"/>
    <property type="evidence" value="ECO:0007669"/>
    <property type="project" value="UniProtKB-KW"/>
</dbReference>
<evidence type="ECO:0000256" key="4">
    <source>
        <dbReference type="ARBA" id="ARBA00023172"/>
    </source>
</evidence>
<comment type="similarity">
    <text evidence="1">Belongs to the RecO family.</text>
</comment>
<feature type="domain" description="DNA replication/recombination mediator RecO N-terminal" evidence="7">
    <location>
        <begin position="1"/>
        <end position="67"/>
    </location>
</feature>
<dbReference type="Gene3D" id="1.20.1440.120">
    <property type="entry name" value="Recombination protein O, C-terminal domain"/>
    <property type="match status" value="1"/>
</dbReference>
<dbReference type="InterPro" id="IPR037278">
    <property type="entry name" value="ARFGAP/RecO"/>
</dbReference>
<keyword evidence="9" id="KW-1185">Reference proteome</keyword>
<organism evidence="8 9">
    <name type="scientific">Endomicrobium proavitum</name>
    <dbReference type="NCBI Taxonomy" id="1408281"/>
    <lineage>
        <taxon>Bacteria</taxon>
        <taxon>Pseudomonadati</taxon>
        <taxon>Elusimicrobiota</taxon>
        <taxon>Endomicrobiia</taxon>
        <taxon>Endomicrobiales</taxon>
        <taxon>Endomicrobiaceae</taxon>
        <taxon>Endomicrobium</taxon>
    </lineage>
</organism>
<dbReference type="Pfam" id="PF02565">
    <property type="entry name" value="RecO_C"/>
    <property type="match status" value="1"/>
</dbReference>
<dbReference type="KEGG" id="epo:Epro_0599"/>